<dbReference type="PANTHER" id="PTHR16557:SF2">
    <property type="entry name" value="NUCLEIC ACID DIOXYGENASE ALKBH1"/>
    <property type="match status" value="1"/>
</dbReference>
<keyword evidence="7" id="KW-0223">Dioxygenase</keyword>
<dbReference type="SUPFAM" id="SSF51197">
    <property type="entry name" value="Clavaminate synthase-like"/>
    <property type="match status" value="1"/>
</dbReference>
<dbReference type="GO" id="GO:0035513">
    <property type="term" value="P:oxidative RNA demethylation"/>
    <property type="evidence" value="ECO:0000318"/>
    <property type="project" value="GO_Central"/>
</dbReference>
<dbReference type="GO" id="GO:0005737">
    <property type="term" value="C:cytoplasm"/>
    <property type="evidence" value="ECO:0000318"/>
    <property type="project" value="GO_Central"/>
</dbReference>
<dbReference type="GO" id="GO:0035516">
    <property type="term" value="F:broad specificity oxidative DNA demethylase activity"/>
    <property type="evidence" value="ECO:0000318"/>
    <property type="project" value="GO_Central"/>
</dbReference>
<evidence type="ECO:0000256" key="5">
    <source>
        <dbReference type="ARBA" id="ARBA00022723"/>
    </source>
</evidence>
<keyword evidence="8" id="KW-0560">Oxidoreductase</keyword>
<keyword evidence="5 14" id="KW-0479">Metal-binding</keyword>
<dbReference type="FunFam" id="2.60.120.590:FF:000013">
    <property type="entry name" value="2-oxoglutarate-dependent dioxygenase family protein"/>
    <property type="match status" value="1"/>
</dbReference>
<comment type="similarity">
    <text evidence="3">Belongs to the alkB family.</text>
</comment>
<dbReference type="OrthoDB" id="6614653at2759"/>
<evidence type="ECO:0000256" key="11">
    <source>
        <dbReference type="ARBA" id="ARBA00023242"/>
    </source>
</evidence>
<evidence type="ECO:0000259" key="16">
    <source>
        <dbReference type="PROSITE" id="PS51471"/>
    </source>
</evidence>
<feature type="binding site" evidence="14">
    <location>
        <position position="429"/>
    </location>
    <ligand>
        <name>Fe cation</name>
        <dbReference type="ChEBI" id="CHEBI:24875"/>
        <note>catalytic</note>
    </ligand>
</feature>
<comment type="cofactor">
    <cofactor evidence="14">
        <name>Fe(2+)</name>
        <dbReference type="ChEBI" id="CHEBI:29033"/>
    </cofactor>
    <text evidence="14">Binds 1 Fe(2+) ion per subunit.</text>
</comment>
<dbReference type="Proteomes" id="UP000189703">
    <property type="component" value="Unplaced"/>
</dbReference>
<dbReference type="InterPro" id="IPR037151">
    <property type="entry name" value="AlkB-like_sf"/>
</dbReference>
<dbReference type="STRING" id="4432.A0A1U8AQ25"/>
<keyword evidence="6" id="KW-0227">DNA damage</keyword>
<sequence>MRGRGRRSPSRYENHRSFTVPGSVSRFAPSVRNDGSSFHGKPPQTMEEKEGTNNSKLPTAVVCSPSEQGGLTLPACIGDKDRLPHVERPQYDRTMLSAAVDCYSKDFESSSVPNMGSMGIPSCTQKSQYGQTSMERNVDNVSTQPAHFPSSANLEDEPIFCFSEDRDSLNGKSQHRKISPKKSVGNSYSGQPEFSPNILPFDICHVKSRNVVSLKPSLLEKNREKRKELERFKRSHQLLRPGMVLLKSYISPNDQVKIIKICRQLGLGPGGFYQPGYRDGAKLHIQMMCLGKNWDPETRLYGNQRATDGAEPPSIPDELKDLVKRAMQDTHAFLKQEIKTSNVEEALPAMSPDICIVNFYSTSGRLGLHQDRDESTESLDKGFPVVSFSIGDSADFLYGDNRDTDKAEKLILQSGDVLIFGGKSRLIYHGVPTIIPNSAPKYLVDDANLRPGRLNLTFRKY</sequence>
<evidence type="ECO:0000256" key="6">
    <source>
        <dbReference type="ARBA" id="ARBA00022763"/>
    </source>
</evidence>
<dbReference type="RefSeq" id="XP_010269734.1">
    <property type="nucleotide sequence ID" value="XM_010271432.2"/>
</dbReference>
<keyword evidence="11" id="KW-0539">Nucleus</keyword>
<evidence type="ECO:0000256" key="2">
    <source>
        <dbReference type="ARBA" id="ARBA00004496"/>
    </source>
</evidence>
<reference evidence="18" key="1">
    <citation type="submission" date="2025-08" db="UniProtKB">
        <authorList>
            <consortium name="RefSeq"/>
        </authorList>
    </citation>
    <scope>IDENTIFICATION</scope>
</reference>
<dbReference type="GO" id="GO:0008198">
    <property type="term" value="F:ferrous iron binding"/>
    <property type="evidence" value="ECO:0000318"/>
    <property type="project" value="GO_Central"/>
</dbReference>
<dbReference type="InterPro" id="IPR027450">
    <property type="entry name" value="AlkB-like"/>
</dbReference>
<name>A0A1U8AQ25_NELNU</name>
<dbReference type="GeneID" id="104606305"/>
<evidence type="ECO:0000256" key="15">
    <source>
        <dbReference type="SAM" id="MobiDB-lite"/>
    </source>
</evidence>
<evidence type="ECO:0000256" key="8">
    <source>
        <dbReference type="ARBA" id="ARBA00023002"/>
    </source>
</evidence>
<feature type="domain" description="Fe2OG dioxygenase" evidence="16">
    <location>
        <begin position="351"/>
        <end position="461"/>
    </location>
</feature>
<comment type="catalytic activity">
    <reaction evidence="12">
        <text>an N(6)-methyl-2'-deoxyadenosine in DNA + 2-oxoglutarate + O2 = a 2'-deoxyadenosine in DNA + formaldehyde + succinate + CO2</text>
        <dbReference type="Rhea" id="RHEA:49524"/>
        <dbReference type="Rhea" id="RHEA-COMP:12418"/>
        <dbReference type="Rhea" id="RHEA-COMP:12419"/>
        <dbReference type="ChEBI" id="CHEBI:15379"/>
        <dbReference type="ChEBI" id="CHEBI:16526"/>
        <dbReference type="ChEBI" id="CHEBI:16810"/>
        <dbReference type="ChEBI" id="CHEBI:16842"/>
        <dbReference type="ChEBI" id="CHEBI:30031"/>
        <dbReference type="ChEBI" id="CHEBI:90615"/>
        <dbReference type="ChEBI" id="CHEBI:90616"/>
        <dbReference type="EC" id="1.14.11.51"/>
    </reaction>
    <physiologicalReaction direction="left-to-right" evidence="12">
        <dbReference type="Rhea" id="RHEA:49525"/>
    </physiologicalReaction>
</comment>
<accession>A0A1U8AQ25</accession>
<dbReference type="GO" id="GO:0006281">
    <property type="term" value="P:DNA repair"/>
    <property type="evidence" value="ECO:0007669"/>
    <property type="project" value="UniProtKB-KW"/>
</dbReference>
<keyword evidence="17" id="KW-1185">Reference proteome</keyword>
<dbReference type="eggNOG" id="KOG2731">
    <property type="taxonomic scope" value="Eukaryota"/>
</dbReference>
<dbReference type="GO" id="GO:0005634">
    <property type="term" value="C:nucleus"/>
    <property type="evidence" value="ECO:0007669"/>
    <property type="project" value="UniProtKB-SubCell"/>
</dbReference>
<organism evidence="17 18">
    <name type="scientific">Nelumbo nucifera</name>
    <name type="common">Sacred lotus</name>
    <dbReference type="NCBI Taxonomy" id="4432"/>
    <lineage>
        <taxon>Eukaryota</taxon>
        <taxon>Viridiplantae</taxon>
        <taxon>Streptophyta</taxon>
        <taxon>Embryophyta</taxon>
        <taxon>Tracheophyta</taxon>
        <taxon>Spermatophyta</taxon>
        <taxon>Magnoliopsida</taxon>
        <taxon>Proteales</taxon>
        <taxon>Nelumbonaceae</taxon>
        <taxon>Nelumbo</taxon>
    </lineage>
</organism>
<dbReference type="OMA" id="MAPDICI"/>
<keyword evidence="9 14" id="KW-0408">Iron</keyword>
<evidence type="ECO:0000256" key="13">
    <source>
        <dbReference type="ARBA" id="ARBA00066586"/>
    </source>
</evidence>
<comment type="subcellular location">
    <subcellularLocation>
        <location evidence="2">Cytoplasm</location>
    </subcellularLocation>
    <subcellularLocation>
        <location evidence="1">Nucleus</location>
    </subcellularLocation>
</comment>
<evidence type="ECO:0000256" key="4">
    <source>
        <dbReference type="ARBA" id="ARBA00022490"/>
    </source>
</evidence>
<dbReference type="InterPro" id="IPR005123">
    <property type="entry name" value="Oxoglu/Fe-dep_dioxygenase_dom"/>
</dbReference>
<dbReference type="FunCoup" id="A0A1U8AQ25">
    <property type="interactions" value="433"/>
</dbReference>
<dbReference type="InParanoid" id="A0A1U8AQ25"/>
<dbReference type="Pfam" id="PF13532">
    <property type="entry name" value="2OG-FeII_Oxy_2"/>
    <property type="match status" value="1"/>
</dbReference>
<evidence type="ECO:0000256" key="7">
    <source>
        <dbReference type="ARBA" id="ARBA00022964"/>
    </source>
</evidence>
<dbReference type="GO" id="GO:0035515">
    <property type="term" value="F:oxidative RNA demethylase activity"/>
    <property type="evidence" value="ECO:0000318"/>
    <property type="project" value="GO_Central"/>
</dbReference>
<dbReference type="AlphaFoldDB" id="A0A1U8AQ25"/>
<dbReference type="PROSITE" id="PS51471">
    <property type="entry name" value="FE2OG_OXY"/>
    <property type="match status" value="1"/>
</dbReference>
<dbReference type="GO" id="GO:0141131">
    <property type="term" value="F:DNA N6-methyladenine demethylase activity"/>
    <property type="evidence" value="ECO:0007669"/>
    <property type="project" value="UniProtKB-EC"/>
</dbReference>
<evidence type="ECO:0000256" key="14">
    <source>
        <dbReference type="PIRSR" id="PIRSR604574-2"/>
    </source>
</evidence>
<evidence type="ECO:0000256" key="12">
    <source>
        <dbReference type="ARBA" id="ARBA00052047"/>
    </source>
</evidence>
<feature type="region of interest" description="Disordered" evidence="15">
    <location>
        <begin position="1"/>
        <end position="58"/>
    </location>
</feature>
<dbReference type="InterPro" id="IPR004574">
    <property type="entry name" value="Alkb"/>
</dbReference>
<dbReference type="KEGG" id="nnu:104606305"/>
<feature type="binding site" evidence="14">
    <location>
        <position position="369"/>
    </location>
    <ligand>
        <name>Fe cation</name>
        <dbReference type="ChEBI" id="CHEBI:24875"/>
        <note>catalytic</note>
    </ligand>
</feature>
<dbReference type="EC" id="1.14.11.51" evidence="13"/>
<feature type="binding site" evidence="14">
    <location>
        <position position="371"/>
    </location>
    <ligand>
        <name>Fe cation</name>
        <dbReference type="ChEBI" id="CHEBI:24875"/>
        <note>catalytic</note>
    </ligand>
</feature>
<dbReference type="Gene3D" id="2.60.120.590">
    <property type="entry name" value="Alpha-ketoglutarate-dependent dioxygenase AlkB-like"/>
    <property type="match status" value="1"/>
</dbReference>
<evidence type="ECO:0000313" key="17">
    <source>
        <dbReference type="Proteomes" id="UP000189703"/>
    </source>
</evidence>
<keyword evidence="4" id="KW-0963">Cytoplasm</keyword>
<gene>
    <name evidence="18" type="primary">LOC104606305</name>
</gene>
<evidence type="ECO:0000313" key="18">
    <source>
        <dbReference type="RefSeq" id="XP_010269734.1"/>
    </source>
</evidence>
<evidence type="ECO:0000256" key="10">
    <source>
        <dbReference type="ARBA" id="ARBA00023204"/>
    </source>
</evidence>
<evidence type="ECO:0000256" key="3">
    <source>
        <dbReference type="ARBA" id="ARBA00007879"/>
    </source>
</evidence>
<keyword evidence="10" id="KW-0234">DNA repair</keyword>
<evidence type="ECO:0000256" key="1">
    <source>
        <dbReference type="ARBA" id="ARBA00004123"/>
    </source>
</evidence>
<protein>
    <recommendedName>
        <fullName evidence="13">DNA N(6)-methyladenine demethylase</fullName>
        <ecNumber evidence="13">1.14.11.51</ecNumber>
    </recommendedName>
</protein>
<dbReference type="PANTHER" id="PTHR16557">
    <property type="entry name" value="ALKYLATED DNA REPAIR PROTEIN ALKB-RELATED"/>
    <property type="match status" value="1"/>
</dbReference>
<proteinExistence type="inferred from homology"/>
<evidence type="ECO:0000256" key="9">
    <source>
        <dbReference type="ARBA" id="ARBA00023004"/>
    </source>
</evidence>